<name>A0A8J3AZU4_9ACTN</name>
<dbReference type="InterPro" id="IPR017523">
    <property type="entry name" value="Rv3268"/>
</dbReference>
<dbReference type="AlphaFoldDB" id="A0A8J3AZU4"/>
<sequence>MDEARTGGTADVPLLLADPPPGAPPVLTYLDDARGERTALTADALADAAARTAVLLRDDCGVGPGSRCAVLLPPHWRSAAVLLGCWATGAAVEYRQWATAGLAAAAHADAVFVSPARLRSWLEEVPPGRHRFVVGPDGPVADVPPGYWDFAAAIRDRDAAAAPRPTLPAGAAASPDGTTHRQWGELARELATAGGLRAGDRVLIDADDAANEHPVRWLLAPLSVGATIVLCAGGDAAALARHAAAEQATHVWPAADAGEGARP</sequence>
<dbReference type="Pfam" id="PF00501">
    <property type="entry name" value="AMP-binding"/>
    <property type="match status" value="1"/>
</dbReference>
<reference evidence="2" key="2">
    <citation type="submission" date="2020-09" db="EMBL/GenBank/DDBJ databases">
        <authorList>
            <person name="Sun Q."/>
            <person name="Ohkuma M."/>
        </authorList>
    </citation>
    <scope>NUCLEOTIDE SEQUENCE</scope>
    <source>
        <strain evidence="2">JCM 3090</strain>
    </source>
</reference>
<proteinExistence type="predicted"/>
<dbReference type="SUPFAM" id="SSF56801">
    <property type="entry name" value="Acetyl-CoA synthetase-like"/>
    <property type="match status" value="1"/>
</dbReference>
<evidence type="ECO:0000259" key="1">
    <source>
        <dbReference type="Pfam" id="PF00501"/>
    </source>
</evidence>
<gene>
    <name evidence="2" type="ORF">GCM10010123_05190</name>
</gene>
<dbReference type="NCBIfam" id="TIGR03089">
    <property type="entry name" value="TIGR03089 family protein"/>
    <property type="match status" value="1"/>
</dbReference>
<dbReference type="InterPro" id="IPR000873">
    <property type="entry name" value="AMP-dep_synth/lig_dom"/>
</dbReference>
<comment type="caution">
    <text evidence="2">The sequence shown here is derived from an EMBL/GenBank/DDBJ whole genome shotgun (WGS) entry which is preliminary data.</text>
</comment>
<reference evidence="2" key="1">
    <citation type="journal article" date="2014" name="Int. J. Syst. Evol. Microbiol.">
        <title>Complete genome sequence of Corynebacterium casei LMG S-19264T (=DSM 44701T), isolated from a smear-ripened cheese.</title>
        <authorList>
            <consortium name="US DOE Joint Genome Institute (JGI-PGF)"/>
            <person name="Walter F."/>
            <person name="Albersmeier A."/>
            <person name="Kalinowski J."/>
            <person name="Ruckert C."/>
        </authorList>
    </citation>
    <scope>NUCLEOTIDE SEQUENCE</scope>
    <source>
        <strain evidence="2">JCM 3090</strain>
    </source>
</reference>
<accession>A0A8J3AZU4</accession>
<keyword evidence="3" id="KW-1185">Reference proteome</keyword>
<protein>
    <recommendedName>
        <fullName evidence="1">AMP-dependent synthetase/ligase domain-containing protein</fullName>
    </recommendedName>
</protein>
<organism evidence="2 3">
    <name type="scientific">Pilimelia anulata</name>
    <dbReference type="NCBI Taxonomy" id="53371"/>
    <lineage>
        <taxon>Bacteria</taxon>
        <taxon>Bacillati</taxon>
        <taxon>Actinomycetota</taxon>
        <taxon>Actinomycetes</taxon>
        <taxon>Micromonosporales</taxon>
        <taxon>Micromonosporaceae</taxon>
        <taxon>Pilimelia</taxon>
    </lineage>
</organism>
<dbReference type="Proteomes" id="UP000649739">
    <property type="component" value="Unassembled WGS sequence"/>
</dbReference>
<dbReference type="RefSeq" id="WP_229783250.1">
    <property type="nucleotide sequence ID" value="NZ_BMQB01000001.1"/>
</dbReference>
<evidence type="ECO:0000313" key="2">
    <source>
        <dbReference type="EMBL" id="GGJ78085.1"/>
    </source>
</evidence>
<evidence type="ECO:0000313" key="3">
    <source>
        <dbReference type="Proteomes" id="UP000649739"/>
    </source>
</evidence>
<dbReference type="Gene3D" id="3.40.50.12780">
    <property type="entry name" value="N-terminal domain of ligase-like"/>
    <property type="match status" value="1"/>
</dbReference>
<dbReference type="InterPro" id="IPR042099">
    <property type="entry name" value="ANL_N_sf"/>
</dbReference>
<dbReference type="EMBL" id="BMQB01000001">
    <property type="protein sequence ID" value="GGJ78085.1"/>
    <property type="molecule type" value="Genomic_DNA"/>
</dbReference>
<feature type="domain" description="AMP-dependent synthetase/ligase" evidence="1">
    <location>
        <begin position="32"/>
        <end position="92"/>
    </location>
</feature>